<organism evidence="1 2">
    <name type="scientific">Cerasibacillus quisquiliarum</name>
    <dbReference type="NCBI Taxonomy" id="227865"/>
    <lineage>
        <taxon>Bacteria</taxon>
        <taxon>Bacillati</taxon>
        <taxon>Bacillota</taxon>
        <taxon>Bacilli</taxon>
        <taxon>Bacillales</taxon>
        <taxon>Bacillaceae</taxon>
        <taxon>Cerasibacillus</taxon>
    </lineage>
</organism>
<dbReference type="Proteomes" id="UP000321491">
    <property type="component" value="Unassembled WGS sequence"/>
</dbReference>
<name>A0A511V1V9_9BACI</name>
<evidence type="ECO:0008006" key="3">
    <source>
        <dbReference type="Google" id="ProtNLM"/>
    </source>
</evidence>
<dbReference type="OrthoDB" id="2365165at2"/>
<dbReference type="RefSeq" id="WP_146938384.1">
    <property type="nucleotide sequence ID" value="NZ_BJXW01000026.1"/>
</dbReference>
<reference evidence="1 2" key="1">
    <citation type="submission" date="2019-07" db="EMBL/GenBank/DDBJ databases">
        <title>Whole genome shotgun sequence of Cerasibacillus quisquiliarum NBRC 102429.</title>
        <authorList>
            <person name="Hosoyama A."/>
            <person name="Uohara A."/>
            <person name="Ohji S."/>
            <person name="Ichikawa N."/>
        </authorList>
    </citation>
    <scope>NUCLEOTIDE SEQUENCE [LARGE SCALE GENOMIC DNA]</scope>
    <source>
        <strain evidence="1 2">NBRC 102429</strain>
    </source>
</reference>
<comment type="caution">
    <text evidence="1">The sequence shown here is derived from an EMBL/GenBank/DDBJ whole genome shotgun (WGS) entry which is preliminary data.</text>
</comment>
<evidence type="ECO:0000313" key="2">
    <source>
        <dbReference type="Proteomes" id="UP000321491"/>
    </source>
</evidence>
<dbReference type="AlphaFoldDB" id="A0A511V1V9"/>
<evidence type="ECO:0000313" key="1">
    <source>
        <dbReference type="EMBL" id="GEN32011.1"/>
    </source>
</evidence>
<dbReference type="Pfam" id="PF16895">
    <property type="entry name" value="DUF5085"/>
    <property type="match status" value="1"/>
</dbReference>
<protein>
    <recommendedName>
        <fullName evidence="3">DUF5085 domain-containing protein</fullName>
    </recommendedName>
</protein>
<keyword evidence="2" id="KW-1185">Reference proteome</keyword>
<dbReference type="InterPro" id="IPR031664">
    <property type="entry name" value="DUF5085"/>
</dbReference>
<gene>
    <name evidence="1" type="ORF">CQU01_22490</name>
</gene>
<proteinExistence type="predicted"/>
<accession>A0A511V1V9</accession>
<sequence>MKFEKKSLIFDYVITYQTRQLRTDWQEGILLMEDFTLTKNIYQNGPIFFSVESELNERHFGRFTYYLPINEEVILGENPHYGFLKQFRLEDALVLRQADQEVDFHVAYEKLKQYAKEQKISLENKFYCVLLNVYGDYTIDLYVPVIKAGEQHDF</sequence>
<dbReference type="EMBL" id="BJXW01000026">
    <property type="protein sequence ID" value="GEN32011.1"/>
    <property type="molecule type" value="Genomic_DNA"/>
</dbReference>